<proteinExistence type="predicted"/>
<dbReference type="VEuPathDB" id="FungiDB:BCV72DRAFT_121436"/>
<sequence>MSIVTVIVGILLLILVIPLALYTVGFCLPSEHIVTRTIKYSTTAEILWAILTSVEDYPAWRSHVDQIHVDDEENELNKYEETTRTTFIEFDIQKDKRTIVTHIEQEPERKLLRVLEEKSNFGSSSIFTGSWTLTIEPVQGERAVTLKVTEQGYIKKPMVRVSHKLLFGYHRRIDRFLKDLGKEIELGILEPKEEDEEEQTIEQELQRVSEEPLEEEAQSSEHEVGPDESMMEGRTFIERDWDIISEIYDKK</sequence>
<dbReference type="OrthoDB" id="2264734at2759"/>
<feature type="transmembrane region" description="Helical" evidence="2">
    <location>
        <begin position="6"/>
        <end position="28"/>
    </location>
</feature>
<reference evidence="3" key="1">
    <citation type="journal article" date="2016" name="Proc. Natl. Acad. Sci. U.S.A.">
        <title>Lipid metabolic changes in an early divergent fungus govern the establishment of a mutualistic symbiosis with endobacteria.</title>
        <authorList>
            <person name="Lastovetsky O.A."/>
            <person name="Gaspar M.L."/>
            <person name="Mondo S.J."/>
            <person name="LaButti K.M."/>
            <person name="Sandor L."/>
            <person name="Grigoriev I.V."/>
            <person name="Henry S.A."/>
            <person name="Pawlowska T.E."/>
        </authorList>
    </citation>
    <scope>NUCLEOTIDE SEQUENCE [LARGE SCALE GENOMIC DNA]</scope>
    <source>
        <strain evidence="3">ATCC 52814</strain>
    </source>
</reference>
<feature type="region of interest" description="Disordered" evidence="1">
    <location>
        <begin position="191"/>
        <end position="236"/>
    </location>
</feature>
<dbReference type="Gene3D" id="3.30.530.20">
    <property type="match status" value="1"/>
</dbReference>
<keyword evidence="2" id="KW-0812">Transmembrane</keyword>
<evidence type="ECO:0000256" key="1">
    <source>
        <dbReference type="SAM" id="MobiDB-lite"/>
    </source>
</evidence>
<dbReference type="EMBL" id="KV921920">
    <property type="protein sequence ID" value="ORE06608.1"/>
    <property type="molecule type" value="Genomic_DNA"/>
</dbReference>
<dbReference type="InterPro" id="IPR019587">
    <property type="entry name" value="Polyketide_cyclase/dehydratase"/>
</dbReference>
<evidence type="ECO:0008006" key="4">
    <source>
        <dbReference type="Google" id="ProtNLM"/>
    </source>
</evidence>
<dbReference type="Proteomes" id="UP000242414">
    <property type="component" value="Unassembled WGS sequence"/>
</dbReference>
<accession>A0A1X0R3W4</accession>
<dbReference type="Pfam" id="PF10604">
    <property type="entry name" value="Polyketide_cyc2"/>
    <property type="match status" value="1"/>
</dbReference>
<keyword evidence="2" id="KW-1133">Transmembrane helix</keyword>
<gene>
    <name evidence="3" type="ORF">BCV72DRAFT_121436</name>
</gene>
<evidence type="ECO:0000313" key="3">
    <source>
        <dbReference type="EMBL" id="ORE06608.1"/>
    </source>
</evidence>
<dbReference type="AlphaFoldDB" id="A0A1X0R3W4"/>
<protein>
    <recommendedName>
        <fullName evidence="4">Coenzyme Q-binding protein COQ10 START domain-containing protein</fullName>
    </recommendedName>
</protein>
<evidence type="ECO:0000256" key="2">
    <source>
        <dbReference type="SAM" id="Phobius"/>
    </source>
</evidence>
<organism evidence="3">
    <name type="scientific">Rhizopus microsporus var. microsporus</name>
    <dbReference type="NCBI Taxonomy" id="86635"/>
    <lineage>
        <taxon>Eukaryota</taxon>
        <taxon>Fungi</taxon>
        <taxon>Fungi incertae sedis</taxon>
        <taxon>Mucoromycota</taxon>
        <taxon>Mucoromycotina</taxon>
        <taxon>Mucoromycetes</taxon>
        <taxon>Mucorales</taxon>
        <taxon>Mucorineae</taxon>
        <taxon>Rhizopodaceae</taxon>
        <taxon>Rhizopus</taxon>
    </lineage>
</organism>
<dbReference type="SUPFAM" id="SSF55961">
    <property type="entry name" value="Bet v1-like"/>
    <property type="match status" value="1"/>
</dbReference>
<keyword evidence="2" id="KW-0472">Membrane</keyword>
<feature type="compositionally biased region" description="Acidic residues" evidence="1">
    <location>
        <begin position="192"/>
        <end position="201"/>
    </location>
</feature>
<name>A0A1X0R3W4_RHIZD</name>
<dbReference type="InterPro" id="IPR023393">
    <property type="entry name" value="START-like_dom_sf"/>
</dbReference>